<reference evidence="1" key="1">
    <citation type="submission" date="2022-10" db="EMBL/GenBank/DDBJ databases">
        <title>Culturing micro-colonial fungi from biological soil crusts in the Mojave desert and describing Neophaeococcomyces mojavensis, and introducing the new genera and species Taxawa tesnikishii.</title>
        <authorList>
            <person name="Kurbessoian T."/>
            <person name="Stajich J.E."/>
        </authorList>
    </citation>
    <scope>NUCLEOTIDE SEQUENCE</scope>
    <source>
        <strain evidence="1">JES_115</strain>
    </source>
</reference>
<accession>A0ACC2ZLL2</accession>
<gene>
    <name evidence="1" type="ORF">H2199_001109</name>
</gene>
<keyword evidence="2" id="KW-1185">Reference proteome</keyword>
<sequence length="314" mass="33989">MKISSILVAAFLAEVVPTLAAPAQCSDKLVSVLKQYSSLASPFCSVYLNIPKKTTTTTKVATITPTPKTVTTKVKVTDTQTQTVYVTIPGDPITRYYNAPFPSETKTILPTPPAKREATLEARDDLPSYVSGYAASAISSACSCLSVAPKTTTTTKSTTTTLPRQTQTVSKTKTVATSIVTTTVTVQGPRPTKYTCADYENSPLNKGYEYLNQGDVDKLTPISAIPIFSRDLIECCNLCYETENCVAYRFNNDHSTATCQRWTTPGGLPVVGYNSQCKAGIVHGTRQPILEKDFFGNMANPIAIGPCLDSYWQN</sequence>
<proteinExistence type="predicted"/>
<dbReference type="EMBL" id="JAPDRP010000003">
    <property type="protein sequence ID" value="KAJ9648256.1"/>
    <property type="molecule type" value="Genomic_DNA"/>
</dbReference>
<comment type="caution">
    <text evidence="1">The sequence shown here is derived from an EMBL/GenBank/DDBJ whole genome shotgun (WGS) entry which is preliminary data.</text>
</comment>
<name>A0ACC2ZLL2_9PEZI</name>
<evidence type="ECO:0000313" key="1">
    <source>
        <dbReference type="EMBL" id="KAJ9648256.1"/>
    </source>
</evidence>
<evidence type="ECO:0000313" key="2">
    <source>
        <dbReference type="Proteomes" id="UP001172680"/>
    </source>
</evidence>
<protein>
    <submittedName>
        <fullName evidence="1">Uncharacterized protein</fullName>
    </submittedName>
</protein>
<dbReference type="Proteomes" id="UP001172680">
    <property type="component" value="Unassembled WGS sequence"/>
</dbReference>
<organism evidence="1 2">
    <name type="scientific">Coniosporium tulheliwenetii</name>
    <dbReference type="NCBI Taxonomy" id="3383036"/>
    <lineage>
        <taxon>Eukaryota</taxon>
        <taxon>Fungi</taxon>
        <taxon>Dikarya</taxon>
        <taxon>Ascomycota</taxon>
        <taxon>Pezizomycotina</taxon>
        <taxon>Dothideomycetes</taxon>
        <taxon>Dothideomycetes incertae sedis</taxon>
        <taxon>Coniosporium</taxon>
    </lineage>
</organism>